<evidence type="ECO:0000256" key="6">
    <source>
        <dbReference type="ARBA" id="ARBA00023157"/>
    </source>
</evidence>
<accession>A0AAY5EIH4</accession>
<reference evidence="10" key="3">
    <citation type="submission" date="2025-09" db="UniProtKB">
        <authorList>
            <consortium name="Ensembl"/>
        </authorList>
    </citation>
    <scope>IDENTIFICATION</scope>
</reference>
<dbReference type="Pfam" id="PF07686">
    <property type="entry name" value="V-set"/>
    <property type="match status" value="1"/>
</dbReference>
<keyword evidence="8" id="KW-1133">Transmembrane helix</keyword>
<keyword evidence="8" id="KW-0812">Transmembrane</keyword>
<dbReference type="InterPro" id="IPR013106">
    <property type="entry name" value="Ig_V-set"/>
</dbReference>
<dbReference type="GO" id="GO:0009617">
    <property type="term" value="P:response to bacterium"/>
    <property type="evidence" value="ECO:0007669"/>
    <property type="project" value="TreeGrafter"/>
</dbReference>
<proteinExistence type="predicted"/>
<feature type="transmembrane region" description="Helical" evidence="8">
    <location>
        <begin position="238"/>
        <end position="261"/>
    </location>
</feature>
<dbReference type="Ensembl" id="ENSEEET00000056705.1">
    <property type="protein sequence ID" value="ENSEEEP00000056770.1"/>
    <property type="gene ID" value="ENSEEEG00000026414.1"/>
</dbReference>
<evidence type="ECO:0000256" key="1">
    <source>
        <dbReference type="ARBA" id="ARBA00004236"/>
    </source>
</evidence>
<reference evidence="10 11" key="1">
    <citation type="submission" date="2020-05" db="EMBL/GenBank/DDBJ databases">
        <title>Electrophorus electricus (electric eel) genome, fEleEle1, primary haplotype.</title>
        <authorList>
            <person name="Myers G."/>
            <person name="Meyer A."/>
            <person name="Fedrigo O."/>
            <person name="Formenti G."/>
            <person name="Rhie A."/>
            <person name="Tracey A."/>
            <person name="Sims Y."/>
            <person name="Jarvis E.D."/>
        </authorList>
    </citation>
    <scope>NUCLEOTIDE SEQUENCE [LARGE SCALE GENOMIC DNA]</scope>
</reference>
<name>A0AAY5EIH4_ELEEL</name>
<keyword evidence="5 8" id="KW-0472">Membrane</keyword>
<dbReference type="Proteomes" id="UP000314983">
    <property type="component" value="Chromosome 12"/>
</dbReference>
<dbReference type="GO" id="GO:0002376">
    <property type="term" value="P:immune system process"/>
    <property type="evidence" value="ECO:0007669"/>
    <property type="project" value="UniProtKB-KW"/>
</dbReference>
<keyword evidence="3" id="KW-0732">Signal</keyword>
<dbReference type="InterPro" id="IPR007110">
    <property type="entry name" value="Ig-like_dom"/>
</dbReference>
<dbReference type="InterPro" id="IPR003599">
    <property type="entry name" value="Ig_sub"/>
</dbReference>
<organism evidence="10 11">
    <name type="scientific">Electrophorus electricus</name>
    <name type="common">Electric eel</name>
    <name type="synonym">Gymnotus electricus</name>
    <dbReference type="NCBI Taxonomy" id="8005"/>
    <lineage>
        <taxon>Eukaryota</taxon>
        <taxon>Metazoa</taxon>
        <taxon>Chordata</taxon>
        <taxon>Craniata</taxon>
        <taxon>Vertebrata</taxon>
        <taxon>Euteleostomi</taxon>
        <taxon>Actinopterygii</taxon>
        <taxon>Neopterygii</taxon>
        <taxon>Teleostei</taxon>
        <taxon>Ostariophysi</taxon>
        <taxon>Gymnotiformes</taxon>
        <taxon>Gymnotoidei</taxon>
        <taxon>Gymnotidae</taxon>
        <taxon>Electrophorus</taxon>
    </lineage>
</organism>
<keyword evidence="4" id="KW-0391">Immunity</keyword>
<dbReference type="PANTHER" id="PTHR19433:SF133">
    <property type="entry name" value="IMMUNE-TYPE RECEPTOR 5 PRECURSOR-RELATED"/>
    <property type="match status" value="1"/>
</dbReference>
<keyword evidence="6" id="KW-1015">Disulfide bond</keyword>
<protein>
    <recommendedName>
        <fullName evidence="9">Ig-like domain-containing protein</fullName>
    </recommendedName>
</protein>
<dbReference type="Gene3D" id="2.60.40.10">
    <property type="entry name" value="Immunoglobulins"/>
    <property type="match status" value="2"/>
</dbReference>
<dbReference type="GeneTree" id="ENSGT01030000234530"/>
<evidence type="ECO:0000256" key="8">
    <source>
        <dbReference type="SAM" id="Phobius"/>
    </source>
</evidence>
<dbReference type="CDD" id="cd00099">
    <property type="entry name" value="IgV"/>
    <property type="match status" value="1"/>
</dbReference>
<reference evidence="10" key="2">
    <citation type="submission" date="2025-08" db="UniProtKB">
        <authorList>
            <consortium name="Ensembl"/>
        </authorList>
    </citation>
    <scope>IDENTIFICATION</scope>
</reference>
<evidence type="ECO:0000256" key="7">
    <source>
        <dbReference type="ARBA" id="ARBA00023180"/>
    </source>
</evidence>
<dbReference type="InterPro" id="IPR052051">
    <property type="entry name" value="TCR_complex_component"/>
</dbReference>
<evidence type="ECO:0000256" key="2">
    <source>
        <dbReference type="ARBA" id="ARBA00022475"/>
    </source>
</evidence>
<feature type="transmembrane region" description="Helical" evidence="8">
    <location>
        <begin position="194"/>
        <end position="218"/>
    </location>
</feature>
<evidence type="ECO:0000256" key="4">
    <source>
        <dbReference type="ARBA" id="ARBA00022859"/>
    </source>
</evidence>
<dbReference type="PANTHER" id="PTHR19433">
    <property type="entry name" value="T-CELL RECEPTOR ALPHA CHAIN V REGION-RELATED"/>
    <property type="match status" value="1"/>
</dbReference>
<sequence length="263" mass="30224">MSQLSLGNLSHCSAHLQKKKSKKKKKASGEDMLWYKQTPGQMPQDIRMQGAWMDATIIFPAFKKFGFKVERTKRSIFLHIPNATTDDEGSYYYGMLLSNKITFSTGTFLTVSVVQSPVLGRVPPGESVFLQCTVLSERRTVELRVLWFRAAAGVSHPEIIYTHHNNSHQCEISSSPNSCVYSLSKSVFNLSDTGTYYCAVATCGKILLGNGTTMIILYYLDHQPKYVYVYYKCRWYYFWLYICRMQIILLFVNLLNAFIYLHM</sequence>
<dbReference type="SUPFAM" id="SSF48726">
    <property type="entry name" value="Immunoglobulin"/>
    <property type="match status" value="2"/>
</dbReference>
<feature type="domain" description="Ig-like" evidence="9">
    <location>
        <begin position="111"/>
        <end position="200"/>
    </location>
</feature>
<dbReference type="PROSITE" id="PS50835">
    <property type="entry name" value="IG_LIKE"/>
    <property type="match status" value="1"/>
</dbReference>
<dbReference type="SMART" id="SM00409">
    <property type="entry name" value="IG"/>
    <property type="match status" value="1"/>
</dbReference>
<evidence type="ECO:0000259" key="9">
    <source>
        <dbReference type="PROSITE" id="PS50835"/>
    </source>
</evidence>
<evidence type="ECO:0000256" key="5">
    <source>
        <dbReference type="ARBA" id="ARBA00023136"/>
    </source>
</evidence>
<evidence type="ECO:0000313" key="11">
    <source>
        <dbReference type="Proteomes" id="UP000314983"/>
    </source>
</evidence>
<dbReference type="InterPro" id="IPR036179">
    <property type="entry name" value="Ig-like_dom_sf"/>
</dbReference>
<keyword evidence="2" id="KW-1003">Cell membrane</keyword>
<evidence type="ECO:0000256" key="3">
    <source>
        <dbReference type="ARBA" id="ARBA00022729"/>
    </source>
</evidence>
<dbReference type="AlphaFoldDB" id="A0AAY5EIH4"/>
<evidence type="ECO:0000313" key="10">
    <source>
        <dbReference type="Ensembl" id="ENSEEEP00000056770.1"/>
    </source>
</evidence>
<dbReference type="InterPro" id="IPR013783">
    <property type="entry name" value="Ig-like_fold"/>
</dbReference>
<keyword evidence="11" id="KW-1185">Reference proteome</keyword>
<dbReference type="GO" id="GO:0005886">
    <property type="term" value="C:plasma membrane"/>
    <property type="evidence" value="ECO:0007669"/>
    <property type="project" value="UniProtKB-SubCell"/>
</dbReference>
<keyword evidence="7" id="KW-0325">Glycoprotein</keyword>
<comment type="subcellular location">
    <subcellularLocation>
        <location evidence="1">Cell membrane</location>
    </subcellularLocation>
</comment>